<gene>
    <name evidence="7" type="ORF">ACFFV7_05600</name>
</gene>
<dbReference type="PRINTS" id="PR00411">
    <property type="entry name" value="PNDRDTASEI"/>
</dbReference>
<reference evidence="7 8" key="1">
    <citation type="submission" date="2024-09" db="EMBL/GenBank/DDBJ databases">
        <authorList>
            <person name="Sun Q."/>
            <person name="Mori K."/>
        </authorList>
    </citation>
    <scope>NUCLEOTIDE SEQUENCE [LARGE SCALE GENOMIC DNA]</scope>
    <source>
        <strain evidence="7 8">CCM 3426</strain>
    </source>
</reference>
<protein>
    <submittedName>
        <fullName evidence="7">NAD(P)/FAD-dependent oxidoreductase</fullName>
    </submittedName>
</protein>
<comment type="cofactor">
    <cofactor evidence="1">
        <name>FAD</name>
        <dbReference type="ChEBI" id="CHEBI:57692"/>
    </cofactor>
</comment>
<evidence type="ECO:0000313" key="8">
    <source>
        <dbReference type="Proteomes" id="UP001589647"/>
    </source>
</evidence>
<dbReference type="InterPro" id="IPR050446">
    <property type="entry name" value="FAD-oxidoreductase/Apoptosis"/>
</dbReference>
<dbReference type="SUPFAM" id="SSF51905">
    <property type="entry name" value="FAD/NAD(P)-binding domain"/>
    <property type="match status" value="2"/>
</dbReference>
<dbReference type="RefSeq" id="WP_189646601.1">
    <property type="nucleotide sequence ID" value="NZ_BMRC01000003.1"/>
</dbReference>
<keyword evidence="4" id="KW-0560">Oxidoreductase</keyword>
<dbReference type="PANTHER" id="PTHR43557:SF2">
    <property type="entry name" value="RIESKE DOMAIN-CONTAINING PROTEIN-RELATED"/>
    <property type="match status" value="1"/>
</dbReference>
<dbReference type="Proteomes" id="UP001589647">
    <property type="component" value="Unassembled WGS sequence"/>
</dbReference>
<dbReference type="Gene3D" id="3.50.50.60">
    <property type="entry name" value="FAD/NAD(P)-binding domain"/>
    <property type="match status" value="2"/>
</dbReference>
<dbReference type="Pfam" id="PF14759">
    <property type="entry name" value="Reductase_C"/>
    <property type="match status" value="1"/>
</dbReference>
<dbReference type="InterPro" id="IPR028202">
    <property type="entry name" value="Reductase_C"/>
</dbReference>
<keyword evidence="8" id="KW-1185">Reference proteome</keyword>
<dbReference type="Gene3D" id="3.30.390.30">
    <property type="match status" value="1"/>
</dbReference>
<name>A0ABV5I968_9ACTN</name>
<dbReference type="PANTHER" id="PTHR43557">
    <property type="entry name" value="APOPTOSIS-INDUCING FACTOR 1"/>
    <property type="match status" value="1"/>
</dbReference>
<keyword evidence="3" id="KW-0274">FAD</keyword>
<comment type="caution">
    <text evidence="7">The sequence shown here is derived from an EMBL/GenBank/DDBJ whole genome shotgun (WGS) entry which is preliminary data.</text>
</comment>
<dbReference type="Pfam" id="PF07992">
    <property type="entry name" value="Pyr_redox_2"/>
    <property type="match status" value="1"/>
</dbReference>
<dbReference type="SUPFAM" id="SSF55424">
    <property type="entry name" value="FAD/NAD-linked reductases, dimerisation (C-terminal) domain"/>
    <property type="match status" value="1"/>
</dbReference>
<dbReference type="InterPro" id="IPR023753">
    <property type="entry name" value="FAD/NAD-binding_dom"/>
</dbReference>
<dbReference type="EMBL" id="JBHMEI010000003">
    <property type="protein sequence ID" value="MFB9200658.1"/>
    <property type="molecule type" value="Genomic_DNA"/>
</dbReference>
<evidence type="ECO:0000313" key="7">
    <source>
        <dbReference type="EMBL" id="MFB9200658.1"/>
    </source>
</evidence>
<dbReference type="PRINTS" id="PR00368">
    <property type="entry name" value="FADPNR"/>
</dbReference>
<feature type="domain" description="Reductase C-terminal" evidence="6">
    <location>
        <begin position="318"/>
        <end position="403"/>
    </location>
</feature>
<proteinExistence type="predicted"/>
<accession>A0ABV5I968</accession>
<dbReference type="InterPro" id="IPR016156">
    <property type="entry name" value="FAD/NAD-linked_Rdtase_dimer_sf"/>
</dbReference>
<evidence type="ECO:0000259" key="6">
    <source>
        <dbReference type="Pfam" id="PF14759"/>
    </source>
</evidence>
<keyword evidence="2" id="KW-0285">Flavoprotein</keyword>
<evidence type="ECO:0000256" key="3">
    <source>
        <dbReference type="ARBA" id="ARBA00022827"/>
    </source>
</evidence>
<evidence type="ECO:0000256" key="1">
    <source>
        <dbReference type="ARBA" id="ARBA00001974"/>
    </source>
</evidence>
<evidence type="ECO:0000259" key="5">
    <source>
        <dbReference type="Pfam" id="PF07992"/>
    </source>
</evidence>
<sequence>MPGPATFVIAGGGLAAAKAAETLRGEGFDGRLVLVGRETHLPYERPPLSKDYLQGAGERDKIFVHDRSWYAEHDVELRLGVEVTGIDPAAHRVTLTGGEQLGYDKLLLATGSEPRRLTIPGGDRPDVLYLRTVDDSEHLRATLARVGRIAIIGAGWIGLEVAAAARAAGVEVTVIETASAPLLRVLGPYVAQVFTALHREHGVEFVFDAHPTEITDSGVLLGDGTRIEADVVVAGVGAAPDTSLARAAGLTVDDGVQVGADLRTSDPDIFAAGDIANAYHPLLERHVRVEHWANALNQPATAARAMLGRADAYENLPYFYTDQYDLGMEYVGHIPPGESPDVVIRGDLDAREFIAFWLAEDKVLAAMNVNIWDVTDHTQALIRSRKPVDRAGLADPDVPLDRLLPS</sequence>
<dbReference type="InterPro" id="IPR036188">
    <property type="entry name" value="FAD/NAD-bd_sf"/>
</dbReference>
<feature type="domain" description="FAD/NAD(P)-binding" evidence="5">
    <location>
        <begin position="7"/>
        <end position="298"/>
    </location>
</feature>
<evidence type="ECO:0000256" key="2">
    <source>
        <dbReference type="ARBA" id="ARBA00022630"/>
    </source>
</evidence>
<organism evidence="7 8">
    <name type="scientific">Nonomuraea spiralis</name>
    <dbReference type="NCBI Taxonomy" id="46182"/>
    <lineage>
        <taxon>Bacteria</taxon>
        <taxon>Bacillati</taxon>
        <taxon>Actinomycetota</taxon>
        <taxon>Actinomycetes</taxon>
        <taxon>Streptosporangiales</taxon>
        <taxon>Streptosporangiaceae</taxon>
        <taxon>Nonomuraea</taxon>
    </lineage>
</organism>
<evidence type="ECO:0000256" key="4">
    <source>
        <dbReference type="ARBA" id="ARBA00023002"/>
    </source>
</evidence>